<dbReference type="CDD" id="cd03244">
    <property type="entry name" value="ABCC_MRP_domain2"/>
    <property type="match status" value="1"/>
</dbReference>
<evidence type="ECO:0000256" key="6">
    <source>
        <dbReference type="ARBA" id="ARBA00022737"/>
    </source>
</evidence>
<feature type="compositionally biased region" description="Basic and acidic residues" evidence="13">
    <location>
        <begin position="847"/>
        <end position="859"/>
    </location>
</feature>
<comment type="subcellular location">
    <subcellularLocation>
        <location evidence="1">Membrane</location>
    </subcellularLocation>
</comment>
<feature type="domain" description="ABC transmembrane type-1" evidence="16">
    <location>
        <begin position="285"/>
        <end position="562"/>
    </location>
</feature>
<feature type="transmembrane region" description="Helical" evidence="14">
    <location>
        <begin position="155"/>
        <end position="172"/>
    </location>
</feature>
<evidence type="ECO:0000256" key="11">
    <source>
        <dbReference type="ARBA" id="ARBA00023136"/>
    </source>
</evidence>
<feature type="transmembrane region" description="Helical" evidence="14">
    <location>
        <begin position="421"/>
        <end position="441"/>
    </location>
</feature>
<keyword evidence="8" id="KW-0067">ATP-binding</keyword>
<evidence type="ECO:0000256" key="7">
    <source>
        <dbReference type="ARBA" id="ARBA00022741"/>
    </source>
</evidence>
<evidence type="ECO:0000313" key="17">
    <source>
        <dbReference type="EMBL" id="CAG9799085.1"/>
    </source>
</evidence>
<keyword evidence="5 14" id="KW-0812">Transmembrane</keyword>
<reference evidence="17" key="1">
    <citation type="submission" date="2022-01" db="EMBL/GenBank/DDBJ databases">
        <authorList>
            <person name="King R."/>
        </authorList>
    </citation>
    <scope>NUCLEOTIDE SEQUENCE</scope>
</reference>
<dbReference type="SMART" id="SM00382">
    <property type="entry name" value="AAA"/>
    <property type="match status" value="2"/>
</dbReference>
<feature type="transmembrane region" description="Helical" evidence="14">
    <location>
        <begin position="872"/>
        <end position="894"/>
    </location>
</feature>
<dbReference type="GO" id="GO:0005524">
    <property type="term" value="F:ATP binding"/>
    <property type="evidence" value="ECO:0007669"/>
    <property type="project" value="UniProtKB-KW"/>
</dbReference>
<gene>
    <name evidence="17" type="ORF">CHIRRI_LOCUS2060</name>
</gene>
<feature type="transmembrane region" description="Helical" evidence="14">
    <location>
        <begin position="390"/>
        <end position="415"/>
    </location>
</feature>
<evidence type="ECO:0000256" key="3">
    <source>
        <dbReference type="ARBA" id="ARBA00012191"/>
    </source>
</evidence>
<keyword evidence="10 14" id="KW-1133">Transmembrane helix</keyword>
<evidence type="ECO:0000256" key="4">
    <source>
        <dbReference type="ARBA" id="ARBA00022448"/>
    </source>
</evidence>
<dbReference type="CDD" id="cd18598">
    <property type="entry name" value="ABC_6TM_MRP7_D1_like"/>
    <property type="match status" value="1"/>
</dbReference>
<keyword evidence="9" id="KW-1278">Translocase</keyword>
<feature type="domain" description="ABC transporter" evidence="15">
    <location>
        <begin position="615"/>
        <end position="837"/>
    </location>
</feature>
<dbReference type="FunFam" id="1.20.1560.10:FF:000037">
    <property type="entry name" value="ATP-binding cassette subfamily C member 10"/>
    <property type="match status" value="1"/>
</dbReference>
<name>A0A9N9RLE8_9DIPT</name>
<dbReference type="InterPro" id="IPR017871">
    <property type="entry name" value="ABC_transporter-like_CS"/>
</dbReference>
<dbReference type="GO" id="GO:0016020">
    <property type="term" value="C:membrane"/>
    <property type="evidence" value="ECO:0007669"/>
    <property type="project" value="UniProtKB-SubCell"/>
</dbReference>
<feature type="transmembrane region" description="Helical" evidence="14">
    <location>
        <begin position="283"/>
        <end position="303"/>
    </location>
</feature>
<feature type="transmembrane region" description="Helical" evidence="14">
    <location>
        <begin position="540"/>
        <end position="561"/>
    </location>
</feature>
<evidence type="ECO:0000256" key="2">
    <source>
        <dbReference type="ARBA" id="ARBA00009726"/>
    </source>
</evidence>
<dbReference type="GO" id="GO:0016887">
    <property type="term" value="F:ATP hydrolysis activity"/>
    <property type="evidence" value="ECO:0007669"/>
    <property type="project" value="InterPro"/>
</dbReference>
<dbReference type="FunFam" id="3.40.50.300:FF:000630">
    <property type="entry name" value="ATP-binding cassette (ABC) transporter, putative"/>
    <property type="match status" value="1"/>
</dbReference>
<dbReference type="SUPFAM" id="SSF90123">
    <property type="entry name" value="ABC transporter transmembrane region"/>
    <property type="match status" value="2"/>
</dbReference>
<dbReference type="Gene3D" id="1.20.1560.10">
    <property type="entry name" value="ABC transporter type 1, transmembrane domain"/>
    <property type="match status" value="2"/>
</dbReference>
<dbReference type="EC" id="7.6.2.2" evidence="3"/>
<protein>
    <recommendedName>
        <fullName evidence="3">ABC-type xenobiotic transporter</fullName>
        <ecNumber evidence="3">7.6.2.2</ecNumber>
    </recommendedName>
</protein>
<dbReference type="OrthoDB" id="6500128at2759"/>
<feature type="transmembrane region" description="Helical" evidence="14">
    <location>
        <begin position="32"/>
        <end position="51"/>
    </location>
</feature>
<proteinExistence type="inferred from homology"/>
<keyword evidence="6" id="KW-0677">Repeat</keyword>
<dbReference type="InterPro" id="IPR003593">
    <property type="entry name" value="AAA+_ATPase"/>
</dbReference>
<feature type="domain" description="ABC transporter" evidence="15">
    <location>
        <begin position="1203"/>
        <end position="1436"/>
    </location>
</feature>
<feature type="transmembrane region" description="Helical" evidence="14">
    <location>
        <begin position="95"/>
        <end position="120"/>
    </location>
</feature>
<feature type="region of interest" description="Disordered" evidence="13">
    <location>
        <begin position="838"/>
        <end position="859"/>
    </location>
</feature>
<feature type="transmembrane region" description="Helical" evidence="14">
    <location>
        <begin position="504"/>
        <end position="528"/>
    </location>
</feature>
<dbReference type="InterPro" id="IPR036640">
    <property type="entry name" value="ABC1_TM_sf"/>
</dbReference>
<feature type="transmembrane region" description="Helical" evidence="14">
    <location>
        <begin position="63"/>
        <end position="83"/>
    </location>
</feature>
<dbReference type="PROSITE" id="PS00211">
    <property type="entry name" value="ABC_TRANSPORTER_1"/>
    <property type="match status" value="1"/>
</dbReference>
<dbReference type="InterPro" id="IPR050173">
    <property type="entry name" value="ABC_transporter_C-like"/>
</dbReference>
<dbReference type="Pfam" id="PF00664">
    <property type="entry name" value="ABC_membrane"/>
    <property type="match status" value="2"/>
</dbReference>
<evidence type="ECO:0000256" key="10">
    <source>
        <dbReference type="ARBA" id="ARBA00022989"/>
    </source>
</evidence>
<dbReference type="PROSITE" id="PS50893">
    <property type="entry name" value="ABC_TRANSPORTER_2"/>
    <property type="match status" value="2"/>
</dbReference>
<feature type="transmembrane region" description="Helical" evidence="14">
    <location>
        <begin position="928"/>
        <end position="952"/>
    </location>
</feature>
<dbReference type="PROSITE" id="PS50929">
    <property type="entry name" value="ABC_TM1F"/>
    <property type="match status" value="2"/>
</dbReference>
<dbReference type="GO" id="GO:0008559">
    <property type="term" value="F:ABC-type xenobiotic transporter activity"/>
    <property type="evidence" value="ECO:0007669"/>
    <property type="project" value="UniProtKB-EC"/>
</dbReference>
<evidence type="ECO:0000259" key="15">
    <source>
        <dbReference type="PROSITE" id="PS50893"/>
    </source>
</evidence>
<evidence type="ECO:0000256" key="13">
    <source>
        <dbReference type="SAM" id="MobiDB-lite"/>
    </source>
</evidence>
<evidence type="ECO:0000256" key="12">
    <source>
        <dbReference type="ARBA" id="ARBA00034018"/>
    </source>
</evidence>
<dbReference type="InterPro" id="IPR011527">
    <property type="entry name" value="ABC1_TM_dom"/>
</dbReference>
<feature type="transmembrane region" description="Helical" evidence="14">
    <location>
        <begin position="132"/>
        <end position="149"/>
    </location>
</feature>
<comment type="catalytic activity">
    <reaction evidence="12">
        <text>ATP + H2O + xenobioticSide 1 = ADP + phosphate + xenobioticSide 2.</text>
        <dbReference type="EC" id="7.6.2.2"/>
    </reaction>
</comment>
<dbReference type="CDD" id="cd03250">
    <property type="entry name" value="ABCC_MRP_domain1"/>
    <property type="match status" value="1"/>
</dbReference>
<dbReference type="InterPro" id="IPR027417">
    <property type="entry name" value="P-loop_NTPase"/>
</dbReference>
<comment type="similarity">
    <text evidence="2">Belongs to the ABC transporter superfamily. ABCC family. Conjugate transporter (TC 3.A.1.208) subfamily.</text>
</comment>
<reference evidence="17" key="2">
    <citation type="submission" date="2022-10" db="EMBL/GenBank/DDBJ databases">
        <authorList>
            <consortium name="ENA_rothamsted_submissions"/>
            <consortium name="culmorum"/>
            <person name="King R."/>
        </authorList>
    </citation>
    <scope>NUCLEOTIDE SEQUENCE</scope>
</reference>
<accession>A0A9N9RLE8</accession>
<organism evidence="17 18">
    <name type="scientific">Chironomus riparius</name>
    <dbReference type="NCBI Taxonomy" id="315576"/>
    <lineage>
        <taxon>Eukaryota</taxon>
        <taxon>Metazoa</taxon>
        <taxon>Ecdysozoa</taxon>
        <taxon>Arthropoda</taxon>
        <taxon>Hexapoda</taxon>
        <taxon>Insecta</taxon>
        <taxon>Pterygota</taxon>
        <taxon>Neoptera</taxon>
        <taxon>Endopterygota</taxon>
        <taxon>Diptera</taxon>
        <taxon>Nematocera</taxon>
        <taxon>Chironomoidea</taxon>
        <taxon>Chironomidae</taxon>
        <taxon>Chironominae</taxon>
        <taxon>Chironomus</taxon>
    </lineage>
</organism>
<dbReference type="PANTHER" id="PTHR24223:SF330">
    <property type="entry name" value="ATP-BINDING CASSETTE SUB-FAMILY C MEMBER 10"/>
    <property type="match status" value="1"/>
</dbReference>
<dbReference type="Proteomes" id="UP001153620">
    <property type="component" value="Chromosome 1"/>
</dbReference>
<keyword evidence="11 14" id="KW-0472">Membrane</keyword>
<evidence type="ECO:0000256" key="9">
    <source>
        <dbReference type="ARBA" id="ARBA00022967"/>
    </source>
</evidence>
<evidence type="ECO:0000313" key="18">
    <source>
        <dbReference type="Proteomes" id="UP001153620"/>
    </source>
</evidence>
<evidence type="ECO:0000256" key="8">
    <source>
        <dbReference type="ARBA" id="ARBA00022840"/>
    </source>
</evidence>
<evidence type="ECO:0000256" key="14">
    <source>
        <dbReference type="SAM" id="Phobius"/>
    </source>
</evidence>
<dbReference type="PANTHER" id="PTHR24223">
    <property type="entry name" value="ATP-BINDING CASSETTE SUB-FAMILY C"/>
    <property type="match status" value="1"/>
</dbReference>
<feature type="transmembrane region" description="Helical" evidence="14">
    <location>
        <begin position="323"/>
        <end position="345"/>
    </location>
</feature>
<evidence type="ECO:0000256" key="1">
    <source>
        <dbReference type="ARBA" id="ARBA00004370"/>
    </source>
</evidence>
<dbReference type="Pfam" id="PF00005">
    <property type="entry name" value="ABC_tran"/>
    <property type="match status" value="2"/>
</dbReference>
<feature type="domain" description="ABC transmembrane type-1" evidence="16">
    <location>
        <begin position="879"/>
        <end position="1167"/>
    </location>
</feature>
<sequence>MTDEDVNWNVFCETGLNISTNTSSITSCAQQFYFHLPTFSLLAIFSSYNYGKLANSLLRNKTQLFSLYLRALISLSLALLPLVKFIYEMKTGIKIWPVDILLACAEALCWTVHFVFIIACRKFGSVSHRGPLSVLILWSCSITLSILWYQTNTSVFSIIRVVLNISYALTLIPKGKAQYIISERDYEREPLINAYHRLLVDGNEEDFVLGTAQDGYNILSKIIFHWVSPLIIKGTLGKLRKVEDLFDLPDCLNIKYISESFQVNIRTGITLFKALHRSFAYEFYLVGILRLVSDLTSFGGPLLLGGLLRTGMSENDENNYESFYYAGGLFLCTLISAVTNVHFNWKISIVSCKMKTAIISSIYVKTLEAKGLHEAKPEILNLMSTDCDRIVNSCISFHSFWSIPFQLFTTLYLLYTQLKFAFIPGVIFAIILIPINRYIAVKIGELSASLMAAKDKRVQLTTEALTGSKQIKMQSLEDIFTEKIEVLRKQEVVFLSKRKYLDALCVYFWATTPVIMCLLTFGGLVIYGQKLTASVTYTSVALLNLLIGPLNAFPWVLNGLMEAYVSLKRVQELINLENIDLSKYYSPLPMNYSKKTNNPIVISIKNGSFCFEKERDRSNVNAEDVVDFILENINLEIRHGELVVIDGITGSGKSALLNAMIGNLKKLGGNVSIKDNDVGFGYVSQTAWLQRGTIKENICWGKIYDERLYQAVINCCALTEDIEKLGGDNIGIGEAGKTLSGGQRARLALARALYQDKQVYFMDDVLSALDAHVANHVIKYCIFGYLLKKTRIIVSQNKTLLEHANQIITVDKGTVTSIDLMNEDEDDLSDDEQLDFTTSRQTPTQIDSDRKSVDSCMQEESKEHGTISSSVIFVYWKSMGIFTGVLTIVSVLMMQLSRNTTDAWLAHWVSLESASNNTTIDTQIYLEIYTSLGIGNSILTLIRSFLFAYAGIKAAKIIHDKLLKNVFYTTIQFFDTQPLGRILNRFSSDIFTIDDSLPFIFNILLAQIFGLLGSLAVTIYAIPWLLFIVAPLVPIYIDIQSKYRNSSRDIKRISSNSLSPLYTQFTETIQGLKTIRSMGGSWRFKQDFTLKLEENIKAQVSSQAASCWLSMRLQLLGASIVGGCAILTVLTSAHTSSPGMVGLAISYALSISSLLNGVLNAFTETEQEMISVERVSQYLKLPSEPNAHGTMDPPFGWPCQGVIKFKNVFMSYRENLIPALNGVSFETASYERIGICGRTGAGKSSIINAILRVSNLTRGEILIDNVNIKTLPLSVLRSRVAIISQEPFLFEGTVRDNIDPRGLFMDSEIFNAISHSKTALLIQKLGGLYGKIESFGSNLSCGQRQLLCLTRALLRSAKIILIDEATSNLDKDSEFGVQIVLKNAFKTSTVLMIAHRLDGLQNTDRVFTVNNGEIIETGEFKQLVKDETSYLYQMLREQKSNLI</sequence>
<keyword evidence="4" id="KW-0813">Transport</keyword>
<keyword evidence="7" id="KW-0547">Nucleotide-binding</keyword>
<dbReference type="InterPro" id="IPR003439">
    <property type="entry name" value="ABC_transporter-like_ATP-bd"/>
</dbReference>
<dbReference type="EMBL" id="OU895877">
    <property type="protein sequence ID" value="CAG9799085.1"/>
    <property type="molecule type" value="Genomic_DNA"/>
</dbReference>
<evidence type="ECO:0000259" key="16">
    <source>
        <dbReference type="PROSITE" id="PS50929"/>
    </source>
</evidence>
<dbReference type="Gene3D" id="3.40.50.300">
    <property type="entry name" value="P-loop containing nucleotide triphosphate hydrolases"/>
    <property type="match status" value="2"/>
</dbReference>
<dbReference type="CDD" id="cd18605">
    <property type="entry name" value="ABC_6TM_MRP7_D2_like"/>
    <property type="match status" value="1"/>
</dbReference>
<dbReference type="FunFam" id="1.20.1560.10:FF:000113">
    <property type="entry name" value="ABC transporter, putative"/>
    <property type="match status" value="1"/>
</dbReference>
<keyword evidence="18" id="KW-1185">Reference proteome</keyword>
<dbReference type="SUPFAM" id="SSF52540">
    <property type="entry name" value="P-loop containing nucleoside triphosphate hydrolases"/>
    <property type="match status" value="2"/>
</dbReference>
<evidence type="ECO:0000256" key="5">
    <source>
        <dbReference type="ARBA" id="ARBA00022692"/>
    </source>
</evidence>